<dbReference type="RefSeq" id="XP_062625624.1">
    <property type="nucleotide sequence ID" value="XM_062769640.1"/>
</dbReference>
<dbReference type="Pfam" id="PF09349">
    <property type="entry name" value="OHCU_decarbox"/>
    <property type="match status" value="1"/>
</dbReference>
<name>A0AAF0Y561_9TREE</name>
<keyword evidence="4" id="KW-1185">Reference proteome</keyword>
<dbReference type="EMBL" id="CP086715">
    <property type="protein sequence ID" value="WOO79592.1"/>
    <property type="molecule type" value="Genomic_DNA"/>
</dbReference>
<sequence>MSLPPLADLANNDALHSALSTLFEPTPALEHTLLPAVSARLSTSPAQSYGALVDLCAEVALQWDWGDKAAFVAGHPMIGEVKGLSAHSAKEQGVKPTAPVVLARLAHLNALYNAVFPGLRYITFVNGRTRAQIVPELEEAIGLPLSPVPLPDDFEAGVPSLESDEVRKLVRDPSGEQWKAECDRAIADVWLIAHSRLQNMGLE</sequence>
<evidence type="ECO:0000313" key="4">
    <source>
        <dbReference type="Proteomes" id="UP000827549"/>
    </source>
</evidence>
<reference evidence="3" key="1">
    <citation type="submission" date="2023-10" db="EMBL/GenBank/DDBJ databases">
        <authorList>
            <person name="Noh H."/>
        </authorList>
    </citation>
    <scope>NUCLEOTIDE SEQUENCE</scope>
    <source>
        <strain evidence="3">DUCC4014</strain>
    </source>
</reference>
<gene>
    <name evidence="3" type="primary">allB1</name>
    <name evidence="3" type="ORF">LOC62_02G003118</name>
</gene>
<dbReference type="InterPro" id="IPR036778">
    <property type="entry name" value="OHCU_decarboxylase_sf"/>
</dbReference>
<dbReference type="SUPFAM" id="SSF158694">
    <property type="entry name" value="UraD-Like"/>
    <property type="match status" value="1"/>
</dbReference>
<feature type="domain" description="Oxo-4-hydroxy-4-carboxy-5-ureidoimidazoline decarboxylase" evidence="2">
    <location>
        <begin position="12"/>
        <end position="139"/>
    </location>
</feature>
<evidence type="ECO:0000259" key="2">
    <source>
        <dbReference type="Pfam" id="PF09349"/>
    </source>
</evidence>
<dbReference type="Gene3D" id="1.10.3330.10">
    <property type="entry name" value="Oxo-4-hydroxy-4-carboxy-5-ureidoimidazoline decarboxylase"/>
    <property type="match status" value="1"/>
</dbReference>
<keyword evidence="1" id="KW-0659">Purine metabolism</keyword>
<dbReference type="AlphaFoldDB" id="A0AAF0Y561"/>
<evidence type="ECO:0000256" key="1">
    <source>
        <dbReference type="ARBA" id="ARBA00022631"/>
    </source>
</evidence>
<dbReference type="GO" id="GO:0006144">
    <property type="term" value="P:purine nucleobase metabolic process"/>
    <property type="evidence" value="ECO:0007669"/>
    <property type="project" value="UniProtKB-KW"/>
</dbReference>
<dbReference type="PANTHER" id="PTHR37987:SF1">
    <property type="entry name" value="OXO-4-HYDROXY-4-CARBOXY-5-UREIDOIMIDAZOLINE DECARBOXYLASE DOMAIN-CONTAINING PROTEIN"/>
    <property type="match status" value="1"/>
</dbReference>
<dbReference type="GeneID" id="87806364"/>
<proteinExistence type="predicted"/>
<dbReference type="InterPro" id="IPR018020">
    <property type="entry name" value="OHCU_decarboxylase"/>
</dbReference>
<protein>
    <submittedName>
        <fullName evidence="3">Allantoinase 1</fullName>
    </submittedName>
</protein>
<accession>A0AAF0Y561</accession>
<dbReference type="PANTHER" id="PTHR37987">
    <property type="entry name" value="CHROMOSOME 9, WHOLE GENOME SHOTGUN SEQUENCE"/>
    <property type="match status" value="1"/>
</dbReference>
<dbReference type="Proteomes" id="UP000827549">
    <property type="component" value="Chromosome 2"/>
</dbReference>
<evidence type="ECO:0000313" key="3">
    <source>
        <dbReference type="EMBL" id="WOO79592.1"/>
    </source>
</evidence>
<organism evidence="3 4">
    <name type="scientific">Vanrija pseudolonga</name>
    <dbReference type="NCBI Taxonomy" id="143232"/>
    <lineage>
        <taxon>Eukaryota</taxon>
        <taxon>Fungi</taxon>
        <taxon>Dikarya</taxon>
        <taxon>Basidiomycota</taxon>
        <taxon>Agaricomycotina</taxon>
        <taxon>Tremellomycetes</taxon>
        <taxon>Trichosporonales</taxon>
        <taxon>Trichosporonaceae</taxon>
        <taxon>Vanrija</taxon>
    </lineage>
</organism>